<comment type="caution">
    <text evidence="2">The sequence shown here is derived from an EMBL/GenBank/DDBJ whole genome shotgun (WGS) entry which is preliminary data.</text>
</comment>
<protein>
    <recommendedName>
        <fullName evidence="1">F-box domain-containing protein</fullName>
    </recommendedName>
</protein>
<evidence type="ECO:0000313" key="2">
    <source>
        <dbReference type="EMBL" id="KAL3840573.1"/>
    </source>
</evidence>
<organism evidence="2 3">
    <name type="scientific">Penstemon smallii</name>
    <dbReference type="NCBI Taxonomy" id="265156"/>
    <lineage>
        <taxon>Eukaryota</taxon>
        <taxon>Viridiplantae</taxon>
        <taxon>Streptophyta</taxon>
        <taxon>Embryophyta</taxon>
        <taxon>Tracheophyta</taxon>
        <taxon>Spermatophyta</taxon>
        <taxon>Magnoliopsida</taxon>
        <taxon>eudicotyledons</taxon>
        <taxon>Gunneridae</taxon>
        <taxon>Pentapetalae</taxon>
        <taxon>asterids</taxon>
        <taxon>lamiids</taxon>
        <taxon>Lamiales</taxon>
        <taxon>Plantaginaceae</taxon>
        <taxon>Cheloneae</taxon>
        <taxon>Penstemon</taxon>
    </lineage>
</organism>
<dbReference type="Pfam" id="PF00646">
    <property type="entry name" value="F-box"/>
    <property type="match status" value="1"/>
</dbReference>
<name>A0ABD3TX67_9LAMI</name>
<reference evidence="2 3" key="1">
    <citation type="submission" date="2024-12" db="EMBL/GenBank/DDBJ databases">
        <title>The unique morphological basis and parallel evolutionary history of personate flowers in Penstemon.</title>
        <authorList>
            <person name="Depatie T.H."/>
            <person name="Wessinger C.A."/>
        </authorList>
    </citation>
    <scope>NUCLEOTIDE SEQUENCE [LARGE SCALE GENOMIC DNA]</scope>
    <source>
        <strain evidence="2">WTNN_2</strain>
        <tissue evidence="2">Leaf</tissue>
    </source>
</reference>
<dbReference type="InterPro" id="IPR036047">
    <property type="entry name" value="F-box-like_dom_sf"/>
</dbReference>
<sequence length="484" mass="55410">MRLFQFKPSIFPNRPQTLLKNPQFQLFWCFTSTALSPSSQNTKQKITQIGLRYSNSFSFARPFTWINTSQNCFTKNSSKIDCCIGEDSISNLPEDVMSHILSLMPTKDAVRTSVLSKDWKRKWKTIYNLDFSDGEVFREQRRNISPRASMYLFVQKMIYRTKNSFKLFYGYKDLILSREILKCTSLRHLELVLPCTLKAPVNNCLPNLKTLCLEGVEIMNCSRDTHSIIFNFPVLETIEIRRCKWLNVKCVEIYAPALTTLNSETPLEDGLSDGYSIKIYAARLAKFKSSGGLPENIRSVKEIGSRFRMLLKGLSSVKDLHAWSHPANAFVNAGNHKINVYILSTLKTHAIFQSRGEGLTLPMFDKLERLDLDVYDYLNNEALLFLLEAAPFLKSLVLQVEYLATYWTREPLPSSIVSHLEVVKFNYFTGTACQFRLAEILLKNATKLKIIYLCDNGFTSLNEIAEQLSTIPKSSTCFTVTIVQ</sequence>
<dbReference type="InterPro" id="IPR032675">
    <property type="entry name" value="LRR_dom_sf"/>
</dbReference>
<dbReference type="PANTHER" id="PTHR31900:SF30">
    <property type="entry name" value="SUPERFAMILY PROTEIN, PUTATIVE-RELATED"/>
    <property type="match status" value="1"/>
</dbReference>
<dbReference type="AlphaFoldDB" id="A0ABD3TX67"/>
<evidence type="ECO:0000259" key="1">
    <source>
        <dbReference type="PROSITE" id="PS50181"/>
    </source>
</evidence>
<dbReference type="InterPro" id="IPR050232">
    <property type="entry name" value="FBL13/AtMIF1-like"/>
</dbReference>
<dbReference type="SUPFAM" id="SSF81383">
    <property type="entry name" value="F-box domain"/>
    <property type="match status" value="1"/>
</dbReference>
<dbReference type="SUPFAM" id="SSF52047">
    <property type="entry name" value="RNI-like"/>
    <property type="match status" value="1"/>
</dbReference>
<dbReference type="InterPro" id="IPR001810">
    <property type="entry name" value="F-box_dom"/>
</dbReference>
<dbReference type="EMBL" id="JBJXBP010000003">
    <property type="protein sequence ID" value="KAL3840573.1"/>
    <property type="molecule type" value="Genomic_DNA"/>
</dbReference>
<gene>
    <name evidence="2" type="ORF">ACJIZ3_025164</name>
</gene>
<dbReference type="Proteomes" id="UP001634393">
    <property type="component" value="Unassembled WGS sequence"/>
</dbReference>
<dbReference type="PANTHER" id="PTHR31900">
    <property type="entry name" value="F-BOX/RNI SUPERFAMILY PROTEIN-RELATED"/>
    <property type="match status" value="1"/>
</dbReference>
<dbReference type="CDD" id="cd22160">
    <property type="entry name" value="F-box_AtFBL13-like"/>
    <property type="match status" value="1"/>
</dbReference>
<proteinExistence type="predicted"/>
<keyword evidence="3" id="KW-1185">Reference proteome</keyword>
<feature type="domain" description="F-box" evidence="1">
    <location>
        <begin position="86"/>
        <end position="140"/>
    </location>
</feature>
<accession>A0ABD3TX67</accession>
<dbReference type="InterPro" id="IPR053781">
    <property type="entry name" value="F-box_AtFBL13-like"/>
</dbReference>
<dbReference type="PROSITE" id="PS50181">
    <property type="entry name" value="FBOX"/>
    <property type="match status" value="1"/>
</dbReference>
<evidence type="ECO:0000313" key="3">
    <source>
        <dbReference type="Proteomes" id="UP001634393"/>
    </source>
</evidence>
<dbReference type="Gene3D" id="3.80.10.10">
    <property type="entry name" value="Ribonuclease Inhibitor"/>
    <property type="match status" value="1"/>
</dbReference>